<sequence>DVLPHHTGAPEAGHSLPASSKDFFPAAFEHTSNHSAASFEPIPPSSNQYPRSPRLTRAEGPSPSEQAQHPELPEGHRAQ</sequence>
<reference evidence="2" key="2">
    <citation type="submission" date="2016-06" db="EMBL/GenBank/DDBJ databases">
        <title>The genome of a short-lived fish provides insights into sex chromosome evolution and the genetic control of aging.</title>
        <authorList>
            <person name="Reichwald K."/>
            <person name="Felder M."/>
            <person name="Petzold A."/>
            <person name="Koch P."/>
            <person name="Groth M."/>
            <person name="Platzer M."/>
        </authorList>
    </citation>
    <scope>NUCLEOTIDE SEQUENCE</scope>
    <source>
        <tissue evidence="2">Brain</tissue>
    </source>
</reference>
<accession>A0A1A8RQK5</accession>
<evidence type="ECO:0000256" key="1">
    <source>
        <dbReference type="SAM" id="MobiDB-lite"/>
    </source>
</evidence>
<reference evidence="2" key="1">
    <citation type="submission" date="2016-05" db="EMBL/GenBank/DDBJ databases">
        <authorList>
            <person name="Lavstsen T."/>
            <person name="Jespersen J.S."/>
        </authorList>
    </citation>
    <scope>NUCLEOTIDE SEQUENCE</scope>
    <source>
        <tissue evidence="2">Brain</tissue>
    </source>
</reference>
<proteinExistence type="predicted"/>
<gene>
    <name evidence="2" type="primary">HTR2CL1</name>
</gene>
<dbReference type="EMBL" id="HAEI01009657">
    <property type="protein sequence ID" value="SBS08385.1"/>
    <property type="molecule type" value="Transcribed_RNA"/>
</dbReference>
<feature type="non-terminal residue" evidence="2">
    <location>
        <position position="1"/>
    </location>
</feature>
<feature type="region of interest" description="Disordered" evidence="1">
    <location>
        <begin position="1"/>
        <end position="79"/>
    </location>
</feature>
<evidence type="ECO:0000313" key="2">
    <source>
        <dbReference type="EMBL" id="SBS08385.1"/>
    </source>
</evidence>
<organism evidence="2">
    <name type="scientific">Nothobranchius rachovii</name>
    <name type="common">bluefin notho</name>
    <dbReference type="NCBI Taxonomy" id="451742"/>
    <lineage>
        <taxon>Eukaryota</taxon>
        <taxon>Metazoa</taxon>
        <taxon>Chordata</taxon>
        <taxon>Craniata</taxon>
        <taxon>Vertebrata</taxon>
        <taxon>Euteleostomi</taxon>
        <taxon>Actinopterygii</taxon>
        <taxon>Neopterygii</taxon>
        <taxon>Teleostei</taxon>
        <taxon>Neoteleostei</taxon>
        <taxon>Acanthomorphata</taxon>
        <taxon>Ovalentaria</taxon>
        <taxon>Atherinomorphae</taxon>
        <taxon>Cyprinodontiformes</taxon>
        <taxon>Nothobranchiidae</taxon>
        <taxon>Nothobranchius</taxon>
    </lineage>
</organism>
<feature type="non-terminal residue" evidence="2">
    <location>
        <position position="79"/>
    </location>
</feature>
<keyword evidence="2" id="KW-0675">Receptor</keyword>
<name>A0A1A8RQK5_9TELE</name>
<dbReference type="AlphaFoldDB" id="A0A1A8RQK5"/>
<protein>
    <submittedName>
        <fullName evidence="2">5-hydroxytryptamine (Serotonin) receptor 2C, G protein-coupled-like 1</fullName>
    </submittedName>
</protein>